<feature type="domain" description="DUF1707" evidence="1">
    <location>
        <begin position="12"/>
        <end position="63"/>
    </location>
</feature>
<accession>A0A7H0H3A3</accession>
<reference evidence="2 3" key="1">
    <citation type="submission" date="2020-08" db="EMBL/GenBank/DDBJ databases">
        <title>Genome sequence of Tessaracoccus defluvii JCM 17540T.</title>
        <authorList>
            <person name="Hyun D.-W."/>
            <person name="Bae J.-W."/>
        </authorList>
    </citation>
    <scope>NUCLEOTIDE SEQUENCE [LARGE SCALE GENOMIC DNA]</scope>
    <source>
        <strain evidence="2 3">JCM 17540</strain>
    </source>
</reference>
<dbReference type="AlphaFoldDB" id="A0A7H0H3A3"/>
<dbReference type="RefSeq" id="WP_187720155.1">
    <property type="nucleotide sequence ID" value="NZ_BAABBL010000004.1"/>
</dbReference>
<proteinExistence type="predicted"/>
<gene>
    <name evidence="2" type="ORF">H9L22_12135</name>
</gene>
<dbReference type="EMBL" id="CP060789">
    <property type="protein sequence ID" value="QNP55019.1"/>
    <property type="molecule type" value="Genomic_DNA"/>
</dbReference>
<sequence length="207" mass="22570">MSDPHLPERRFRAGDPERDRALTVIQQAYEAGRLDLDELRDRQEQVLQVRFTDEIAPLLADLPEAHGLEVSPGSPVVPQPAYAPLPAVAEPDAGWSVSIMSGRDELVHSGITRLTNFAWWGGNNYDLTEAMGPGRVVTLELHAVMGGNEIYVPDGVRVIDRAVAIMAGNDIKPDAQGDGSNGTLVLTGFLFWGGNTVRPASSRRHKR</sequence>
<dbReference type="InterPro" id="IPR012551">
    <property type="entry name" value="DUF1707_SHOCT-like"/>
</dbReference>
<keyword evidence="3" id="KW-1185">Reference proteome</keyword>
<dbReference type="PANTHER" id="PTHR40763">
    <property type="entry name" value="MEMBRANE PROTEIN-RELATED"/>
    <property type="match status" value="1"/>
</dbReference>
<evidence type="ECO:0000313" key="2">
    <source>
        <dbReference type="EMBL" id="QNP55019.1"/>
    </source>
</evidence>
<dbReference type="Proteomes" id="UP000516117">
    <property type="component" value="Chromosome"/>
</dbReference>
<organism evidence="2 3">
    <name type="scientific">Tessaracoccus defluvii</name>
    <dbReference type="NCBI Taxonomy" id="1285901"/>
    <lineage>
        <taxon>Bacteria</taxon>
        <taxon>Bacillati</taxon>
        <taxon>Actinomycetota</taxon>
        <taxon>Actinomycetes</taxon>
        <taxon>Propionibacteriales</taxon>
        <taxon>Propionibacteriaceae</taxon>
        <taxon>Tessaracoccus</taxon>
    </lineage>
</organism>
<evidence type="ECO:0000259" key="1">
    <source>
        <dbReference type="Pfam" id="PF08044"/>
    </source>
</evidence>
<evidence type="ECO:0000313" key="3">
    <source>
        <dbReference type="Proteomes" id="UP000516117"/>
    </source>
</evidence>
<dbReference type="Pfam" id="PF08044">
    <property type="entry name" value="DUF1707"/>
    <property type="match status" value="1"/>
</dbReference>
<name>A0A7H0H3A3_9ACTN</name>
<dbReference type="PANTHER" id="PTHR40763:SF5">
    <property type="entry name" value="MEMBRANE PROTEIN"/>
    <property type="match status" value="1"/>
</dbReference>
<dbReference type="KEGG" id="tdf:H9L22_12135"/>
<protein>
    <submittedName>
        <fullName evidence="2">DUF1707 and DUF2154 domain-containing protein</fullName>
    </submittedName>
</protein>